<proteinExistence type="predicted"/>
<dbReference type="InterPro" id="IPR011050">
    <property type="entry name" value="Pectin_lyase_fold/virulence"/>
</dbReference>
<dbReference type="PANTHER" id="PTHR14949">
    <property type="entry name" value="EGF-LIKE-DOMAIN, MULTIPLE 7, 8"/>
    <property type="match status" value="1"/>
</dbReference>
<evidence type="ECO:0000256" key="2">
    <source>
        <dbReference type="ARBA" id="ARBA00023157"/>
    </source>
</evidence>
<dbReference type="InterPro" id="IPR012334">
    <property type="entry name" value="Pectin_lyas_fold"/>
</dbReference>
<protein>
    <submittedName>
        <fullName evidence="4">Beta_helix domain-containing protein</fullName>
    </submittedName>
</protein>
<organism evidence="3 4">
    <name type="scientific">Heterorhabditis bacteriophora</name>
    <name type="common">Entomopathogenic nematode worm</name>
    <dbReference type="NCBI Taxonomy" id="37862"/>
    <lineage>
        <taxon>Eukaryota</taxon>
        <taxon>Metazoa</taxon>
        <taxon>Ecdysozoa</taxon>
        <taxon>Nematoda</taxon>
        <taxon>Chromadorea</taxon>
        <taxon>Rhabditida</taxon>
        <taxon>Rhabditina</taxon>
        <taxon>Rhabditomorpha</taxon>
        <taxon>Strongyloidea</taxon>
        <taxon>Heterorhabditidae</taxon>
        <taxon>Heterorhabditis</taxon>
    </lineage>
</organism>
<name>A0A1I7XM01_HETBA</name>
<dbReference type="Gene3D" id="2.10.25.10">
    <property type="entry name" value="Laminin"/>
    <property type="match status" value="1"/>
</dbReference>
<accession>A0A1I7XM01</accession>
<reference evidence="4" key="1">
    <citation type="submission" date="2016-11" db="UniProtKB">
        <authorList>
            <consortium name="WormBaseParasite"/>
        </authorList>
    </citation>
    <scope>IDENTIFICATION</scope>
</reference>
<dbReference type="InterPro" id="IPR006626">
    <property type="entry name" value="PbH1"/>
</dbReference>
<dbReference type="AlphaFoldDB" id="A0A1I7XM01"/>
<evidence type="ECO:0000313" key="4">
    <source>
        <dbReference type="WBParaSite" id="Hba_18528"/>
    </source>
</evidence>
<dbReference type="Proteomes" id="UP000095283">
    <property type="component" value="Unplaced"/>
</dbReference>
<evidence type="ECO:0000313" key="3">
    <source>
        <dbReference type="Proteomes" id="UP000095283"/>
    </source>
</evidence>
<dbReference type="Pfam" id="PF23106">
    <property type="entry name" value="EGF_Teneurin"/>
    <property type="match status" value="1"/>
</dbReference>
<dbReference type="WBParaSite" id="Hba_18528">
    <property type="protein sequence ID" value="Hba_18528"/>
    <property type="gene ID" value="Hba_18528"/>
</dbReference>
<sequence>MRPKSLDSSVRIENNQFEQNAMNVVVKVRHLRGNAVPVLISRNNFLDNLAYSVVEVDVPKATVSGNFFNNVQSSCEIIRPVPIHSDSVLNHWGYDIEAEILSRICSINNSQLYESHMVDNMSSLLSNYIAETAKNPLPEFGKTYNQVKAMSKPYTIESDVTVKADEIVIIESGSHFDISSKVGFIIQERGKIYFNGTNKNPVWLYGASPWTGIVVKPGGTLVLNYVIIENASTGVWIDSDKVEIKGAMIINPTIHGVEITANSATEVDLGHSMVEQAGSTAVVVDERNSDIIIRDLVIKDSNGSGIDFLFPIGDIQIENVKVINASSFSIHLAESSPSSLHTVSIKNVSITNQAKGHAGLLISGSWIQNLTIDGSLFNNNSVPSLILGLECRDHPFLITIRNSLFTYNNDTVIHLHMGECAGLEMKDNLLEENNRNGEQGVLILKAQPKKMLDDILLSIKRNKFLSNHGEYVASLSMEESNKMSGIISENLFEDNLNSDAVLVVTSPYFHIINNTFSNPNSKYQTVLRGNSNWKFTASGNEWGSTIANDVEQRSHISSEMSIHSTPSSDTMGNALVEEMKKNATNIEIVTPLNMQCSHLNYCSNRGTCMGWSSVDCSQPLCRYDCSGHGKCVSKDECECDVGWTGDANIYPMQ</sequence>
<keyword evidence="2" id="KW-1015">Disulfide bond</keyword>
<keyword evidence="1" id="KW-0732">Signal</keyword>
<dbReference type="PANTHER" id="PTHR14949:SF56">
    <property type="entry name" value="EGF-LIKE-DOMAIN, MULTIPLE 7"/>
    <property type="match status" value="1"/>
</dbReference>
<dbReference type="Gene3D" id="2.160.20.10">
    <property type="entry name" value="Single-stranded right-handed beta-helix, Pectin lyase-like"/>
    <property type="match status" value="1"/>
</dbReference>
<evidence type="ECO:0000256" key="1">
    <source>
        <dbReference type="ARBA" id="ARBA00022729"/>
    </source>
</evidence>
<keyword evidence="3" id="KW-1185">Reference proteome</keyword>
<dbReference type="SUPFAM" id="SSF51126">
    <property type="entry name" value="Pectin lyase-like"/>
    <property type="match status" value="2"/>
</dbReference>
<dbReference type="SMART" id="SM00710">
    <property type="entry name" value="PbH1"/>
    <property type="match status" value="8"/>
</dbReference>
<dbReference type="InterPro" id="IPR050969">
    <property type="entry name" value="Dev_Signal_Modulators"/>
</dbReference>